<keyword evidence="1" id="KW-0143">Chaperone</keyword>
<keyword evidence="5" id="KW-1185">Reference proteome</keyword>
<dbReference type="Gene3D" id="1.10.287.110">
    <property type="entry name" value="DnaJ domain"/>
    <property type="match status" value="1"/>
</dbReference>
<dbReference type="PANTHER" id="PTHR43096">
    <property type="entry name" value="DNAJ HOMOLOG 1, MITOCHONDRIAL-RELATED"/>
    <property type="match status" value="1"/>
</dbReference>
<dbReference type="GO" id="GO:0042026">
    <property type="term" value="P:protein refolding"/>
    <property type="evidence" value="ECO:0007669"/>
    <property type="project" value="TreeGrafter"/>
</dbReference>
<protein>
    <recommendedName>
        <fullName evidence="3">J domain-containing protein</fullName>
    </recommendedName>
</protein>
<dbReference type="GO" id="GO:0051082">
    <property type="term" value="F:unfolded protein binding"/>
    <property type="evidence" value="ECO:0007669"/>
    <property type="project" value="TreeGrafter"/>
</dbReference>
<dbReference type="InterPro" id="IPR036869">
    <property type="entry name" value="J_dom_sf"/>
</dbReference>
<dbReference type="PRINTS" id="PR00625">
    <property type="entry name" value="JDOMAIN"/>
</dbReference>
<comment type="caution">
    <text evidence="4">The sequence shown here is derived from an EMBL/GenBank/DDBJ whole genome shotgun (WGS) entry which is preliminary data.</text>
</comment>
<dbReference type="InterPro" id="IPR001623">
    <property type="entry name" value="DnaJ_domain"/>
</dbReference>
<evidence type="ECO:0000313" key="5">
    <source>
        <dbReference type="Proteomes" id="UP001497497"/>
    </source>
</evidence>
<evidence type="ECO:0000256" key="2">
    <source>
        <dbReference type="SAM" id="MobiDB-lite"/>
    </source>
</evidence>
<evidence type="ECO:0000259" key="3">
    <source>
        <dbReference type="PROSITE" id="PS50076"/>
    </source>
</evidence>
<dbReference type="Pfam" id="PF00226">
    <property type="entry name" value="DnaJ"/>
    <property type="match status" value="1"/>
</dbReference>
<dbReference type="SUPFAM" id="SSF46565">
    <property type="entry name" value="Chaperone J-domain"/>
    <property type="match status" value="1"/>
</dbReference>
<dbReference type="PANTHER" id="PTHR43096:SF52">
    <property type="entry name" value="DNAJ HOMOLOG 1, MITOCHONDRIAL-RELATED"/>
    <property type="match status" value="1"/>
</dbReference>
<organism evidence="4 5">
    <name type="scientific">Lymnaea stagnalis</name>
    <name type="common">Great pond snail</name>
    <name type="synonym">Helix stagnalis</name>
    <dbReference type="NCBI Taxonomy" id="6523"/>
    <lineage>
        <taxon>Eukaryota</taxon>
        <taxon>Metazoa</taxon>
        <taxon>Spiralia</taxon>
        <taxon>Lophotrochozoa</taxon>
        <taxon>Mollusca</taxon>
        <taxon>Gastropoda</taxon>
        <taxon>Heterobranchia</taxon>
        <taxon>Euthyneura</taxon>
        <taxon>Panpulmonata</taxon>
        <taxon>Hygrophila</taxon>
        <taxon>Lymnaeoidea</taxon>
        <taxon>Lymnaeidae</taxon>
        <taxon>Lymnaea</taxon>
    </lineage>
</organism>
<dbReference type="GO" id="GO:0005737">
    <property type="term" value="C:cytoplasm"/>
    <property type="evidence" value="ECO:0007669"/>
    <property type="project" value="TreeGrafter"/>
</dbReference>
<dbReference type="SMART" id="SM00271">
    <property type="entry name" value="DnaJ"/>
    <property type="match status" value="1"/>
</dbReference>
<feature type="domain" description="J" evidence="3">
    <location>
        <begin position="6"/>
        <end position="70"/>
    </location>
</feature>
<dbReference type="PROSITE" id="PS50076">
    <property type="entry name" value="DNAJ_2"/>
    <property type="match status" value="1"/>
</dbReference>
<dbReference type="CDD" id="cd06257">
    <property type="entry name" value="DnaJ"/>
    <property type="match status" value="1"/>
</dbReference>
<dbReference type="Proteomes" id="UP001497497">
    <property type="component" value="Unassembled WGS sequence"/>
</dbReference>
<accession>A0AAV2I6I4</accession>
<gene>
    <name evidence="4" type="ORF">GSLYS_00015914001</name>
</gene>
<sequence length="88" mass="9933">MMAPNNHFATLGLSIGADENQIKKAYRTLAKKWHPDKNHEAGAKEKFQEIAASYEYLSSKDRREMLERELRKPAAPAPPKAPQSTPQT</sequence>
<dbReference type="AlphaFoldDB" id="A0AAV2I6I4"/>
<feature type="non-terminal residue" evidence="4">
    <location>
        <position position="88"/>
    </location>
</feature>
<evidence type="ECO:0000256" key="1">
    <source>
        <dbReference type="ARBA" id="ARBA00023186"/>
    </source>
</evidence>
<evidence type="ECO:0000313" key="4">
    <source>
        <dbReference type="EMBL" id="CAL1542320.1"/>
    </source>
</evidence>
<proteinExistence type="predicted"/>
<name>A0AAV2I6I4_LYMST</name>
<dbReference type="EMBL" id="CAXITT010000480">
    <property type="protein sequence ID" value="CAL1542320.1"/>
    <property type="molecule type" value="Genomic_DNA"/>
</dbReference>
<reference evidence="4 5" key="1">
    <citation type="submission" date="2024-04" db="EMBL/GenBank/DDBJ databases">
        <authorList>
            <consortium name="Genoscope - CEA"/>
            <person name="William W."/>
        </authorList>
    </citation>
    <scope>NUCLEOTIDE SEQUENCE [LARGE SCALE GENOMIC DNA]</scope>
</reference>
<feature type="region of interest" description="Disordered" evidence="2">
    <location>
        <begin position="64"/>
        <end position="88"/>
    </location>
</feature>